<evidence type="ECO:0000313" key="10">
    <source>
        <dbReference type="Proteomes" id="UP001147148"/>
    </source>
</evidence>
<name>A0ABT5WZU2_9ENTE</name>
<keyword evidence="2" id="KW-0813">Transport</keyword>
<evidence type="ECO:0000256" key="3">
    <source>
        <dbReference type="ARBA" id="ARBA00022475"/>
    </source>
</evidence>
<feature type="transmembrane region" description="Helical" evidence="8">
    <location>
        <begin position="85"/>
        <end position="103"/>
    </location>
</feature>
<dbReference type="Pfam" id="PF00893">
    <property type="entry name" value="Multi_Drug_Res"/>
    <property type="match status" value="1"/>
</dbReference>
<dbReference type="InterPro" id="IPR037185">
    <property type="entry name" value="EmrE-like"/>
</dbReference>
<comment type="similarity">
    <text evidence="7">Belongs to the drug/metabolite transporter (DMT) superfamily. Small multidrug resistance (SMR) (TC 2.A.7.1) family.</text>
</comment>
<evidence type="ECO:0000256" key="5">
    <source>
        <dbReference type="ARBA" id="ARBA00022989"/>
    </source>
</evidence>
<dbReference type="Proteomes" id="UP001147148">
    <property type="component" value="Unassembled WGS sequence"/>
</dbReference>
<evidence type="ECO:0000313" key="9">
    <source>
        <dbReference type="EMBL" id="MDF0479172.1"/>
    </source>
</evidence>
<evidence type="ECO:0000256" key="2">
    <source>
        <dbReference type="ARBA" id="ARBA00022448"/>
    </source>
</evidence>
<evidence type="ECO:0000256" key="4">
    <source>
        <dbReference type="ARBA" id="ARBA00022692"/>
    </source>
</evidence>
<reference evidence="9" key="1">
    <citation type="submission" date="2022-10" db="EMBL/GenBank/DDBJ databases">
        <title>Vagococcus sp. isolated from poultry meat.</title>
        <authorList>
            <person name="Johansson P."/>
            <person name="Bjorkroth J."/>
        </authorList>
    </citation>
    <scope>NUCLEOTIDE SEQUENCE</scope>
    <source>
        <strain evidence="9">PNs007</strain>
    </source>
</reference>
<comment type="subcellular location">
    <subcellularLocation>
        <location evidence="1 7">Cell membrane</location>
        <topology evidence="1 7">Multi-pass membrane protein</topology>
    </subcellularLocation>
</comment>
<dbReference type="SUPFAM" id="SSF103481">
    <property type="entry name" value="Multidrug resistance efflux transporter EmrE"/>
    <property type="match status" value="1"/>
</dbReference>
<dbReference type="PANTHER" id="PTHR30561:SF1">
    <property type="entry name" value="MULTIDRUG TRANSPORTER EMRE"/>
    <property type="match status" value="1"/>
</dbReference>
<keyword evidence="6 8" id="KW-0472">Membrane</keyword>
<feature type="transmembrane region" description="Helical" evidence="8">
    <location>
        <begin position="58"/>
        <end position="79"/>
    </location>
</feature>
<gene>
    <name evidence="9" type="ORF">OL233_02630</name>
</gene>
<dbReference type="InterPro" id="IPR045324">
    <property type="entry name" value="Small_multidrug_res"/>
</dbReference>
<dbReference type="RefSeq" id="WP_275470810.1">
    <property type="nucleotide sequence ID" value="NZ_JAPDSH010000001.1"/>
</dbReference>
<evidence type="ECO:0000256" key="7">
    <source>
        <dbReference type="RuleBase" id="RU003942"/>
    </source>
</evidence>
<dbReference type="EMBL" id="JAPDSH010000001">
    <property type="protein sequence ID" value="MDF0479172.1"/>
    <property type="molecule type" value="Genomic_DNA"/>
</dbReference>
<proteinExistence type="inferred from homology"/>
<evidence type="ECO:0000256" key="6">
    <source>
        <dbReference type="ARBA" id="ARBA00023136"/>
    </source>
</evidence>
<keyword evidence="4 7" id="KW-0812">Transmembrane</keyword>
<sequence length="108" mass="11775">MRGYLYLSGSIILEVFATTMLKVSDGFSVLLPSLLLVIGYMGSFYCLSLCLNYLPLSLAYAIWTGLGTVLTAIIGITLWHDPFNTFTFIGFTLIISGVVLLNLSSEGH</sequence>
<evidence type="ECO:0000256" key="8">
    <source>
        <dbReference type="SAM" id="Phobius"/>
    </source>
</evidence>
<dbReference type="InterPro" id="IPR000390">
    <property type="entry name" value="Small_drug/metabolite_transptr"/>
</dbReference>
<comment type="caution">
    <text evidence="9">The sequence shown here is derived from an EMBL/GenBank/DDBJ whole genome shotgun (WGS) entry which is preliminary data.</text>
</comment>
<evidence type="ECO:0000256" key="1">
    <source>
        <dbReference type="ARBA" id="ARBA00004651"/>
    </source>
</evidence>
<dbReference type="PANTHER" id="PTHR30561">
    <property type="entry name" value="SMR FAMILY PROTON-DEPENDENT DRUG EFFLUX TRANSPORTER SUGE"/>
    <property type="match status" value="1"/>
</dbReference>
<keyword evidence="3" id="KW-1003">Cell membrane</keyword>
<keyword evidence="5 8" id="KW-1133">Transmembrane helix</keyword>
<feature type="transmembrane region" description="Helical" evidence="8">
    <location>
        <begin position="27"/>
        <end position="51"/>
    </location>
</feature>
<dbReference type="Gene3D" id="1.10.3730.20">
    <property type="match status" value="1"/>
</dbReference>
<organism evidence="9 10">
    <name type="scientific">Vagococcus proximus</name>
    <dbReference type="NCBI Taxonomy" id="2991417"/>
    <lineage>
        <taxon>Bacteria</taxon>
        <taxon>Bacillati</taxon>
        <taxon>Bacillota</taxon>
        <taxon>Bacilli</taxon>
        <taxon>Lactobacillales</taxon>
        <taxon>Enterococcaceae</taxon>
        <taxon>Vagococcus</taxon>
    </lineage>
</organism>
<keyword evidence="10" id="KW-1185">Reference proteome</keyword>
<protein>
    <submittedName>
        <fullName evidence="9">Multidrug efflux SMR transporter</fullName>
    </submittedName>
</protein>
<accession>A0ABT5WZU2</accession>